<reference evidence="3 4" key="1">
    <citation type="submission" date="2020-04" db="EMBL/GenBank/DDBJ databases">
        <authorList>
            <person name="Klaysubun C."/>
            <person name="Duangmal K."/>
            <person name="Lipun K."/>
        </authorList>
    </citation>
    <scope>NUCLEOTIDE SEQUENCE [LARGE SCALE GENOMIC DNA]</scope>
    <source>
        <strain evidence="3 4">JCM 11839</strain>
    </source>
</reference>
<dbReference type="EMBL" id="JAAXKY010000020">
    <property type="protein sequence ID" value="NMH77225.1"/>
    <property type="molecule type" value="Genomic_DNA"/>
</dbReference>
<keyword evidence="4" id="KW-1185">Reference proteome</keyword>
<dbReference type="InterPro" id="IPR011010">
    <property type="entry name" value="DNA_brk_join_enz"/>
</dbReference>
<organism evidence="3 4">
    <name type="scientific">Pseudonocardia xinjiangensis</name>
    <dbReference type="NCBI Taxonomy" id="75289"/>
    <lineage>
        <taxon>Bacteria</taxon>
        <taxon>Bacillati</taxon>
        <taxon>Actinomycetota</taxon>
        <taxon>Actinomycetes</taxon>
        <taxon>Pseudonocardiales</taxon>
        <taxon>Pseudonocardiaceae</taxon>
        <taxon>Pseudonocardia</taxon>
    </lineage>
</organism>
<keyword evidence="1" id="KW-0238">DNA-binding</keyword>
<dbReference type="Proteomes" id="UP001296706">
    <property type="component" value="Unassembled WGS sequence"/>
</dbReference>
<comment type="caution">
    <text evidence="3">The sequence shown here is derived from an EMBL/GenBank/DDBJ whole genome shotgun (WGS) entry which is preliminary data.</text>
</comment>
<feature type="compositionally biased region" description="Basic and acidic residues" evidence="2">
    <location>
        <begin position="174"/>
        <end position="201"/>
    </location>
</feature>
<name>A0ABX1RDM4_9PSEU</name>
<gene>
    <name evidence="3" type="ORF">HF577_08985</name>
</gene>
<dbReference type="Gene3D" id="1.10.150.130">
    <property type="match status" value="1"/>
</dbReference>
<evidence type="ECO:0000256" key="1">
    <source>
        <dbReference type="ARBA" id="ARBA00023125"/>
    </source>
</evidence>
<feature type="region of interest" description="Disordered" evidence="2">
    <location>
        <begin position="163"/>
        <end position="201"/>
    </location>
</feature>
<evidence type="ECO:0000313" key="4">
    <source>
        <dbReference type="Proteomes" id="UP001296706"/>
    </source>
</evidence>
<sequence length="201" mass="22810">MYRGYADKHIRPLIGSLPVGSLDADLFDSFYSELRRCREHCDSRAFVEHRTDAVHYCDPRCRPHVCKPPGASTVRQIHFILSGVLKRAVRWRWLSAKQDETPAAPKPNPQPPTARKAARILAEAWSDPDWGTLGLARDMTRMRRGELCGIRSRHVDLEGGVLALDRSIGQRRSQTWEKDTKTHPAPPDRVRPGDGRGPRPH</sequence>
<dbReference type="SUPFAM" id="SSF56349">
    <property type="entry name" value="DNA breaking-rejoining enzymes"/>
    <property type="match status" value="1"/>
</dbReference>
<protein>
    <submittedName>
        <fullName evidence="3">Uncharacterized protein</fullName>
    </submittedName>
</protein>
<evidence type="ECO:0000313" key="3">
    <source>
        <dbReference type="EMBL" id="NMH77225.1"/>
    </source>
</evidence>
<accession>A0ABX1RDM4</accession>
<evidence type="ECO:0000256" key="2">
    <source>
        <dbReference type="SAM" id="MobiDB-lite"/>
    </source>
</evidence>
<dbReference type="InterPro" id="IPR010998">
    <property type="entry name" value="Integrase_recombinase_N"/>
</dbReference>
<proteinExistence type="predicted"/>
<dbReference type="RefSeq" id="WP_169395295.1">
    <property type="nucleotide sequence ID" value="NZ_BAAAJH010000001.1"/>
</dbReference>